<proteinExistence type="predicted"/>
<dbReference type="InParanoid" id="A0A061DI89"/>
<reference evidence="1 2" key="1">
    <citation type="journal article" date="2013" name="Genome Biol.">
        <title>The genome sequence of the most widely cultivated cacao type and its use to identify candidate genes regulating pod color.</title>
        <authorList>
            <person name="Motamayor J.C."/>
            <person name="Mockaitis K."/>
            <person name="Schmutz J."/>
            <person name="Haiminen N."/>
            <person name="Iii D.L."/>
            <person name="Cornejo O."/>
            <person name="Findley S.D."/>
            <person name="Zheng P."/>
            <person name="Utro F."/>
            <person name="Royaert S."/>
            <person name="Saski C."/>
            <person name="Jenkins J."/>
            <person name="Podicheti R."/>
            <person name="Zhao M."/>
            <person name="Scheffler B.E."/>
            <person name="Stack J.C."/>
            <person name="Feltus F.A."/>
            <person name="Mustiga G.M."/>
            <person name="Amores F."/>
            <person name="Phillips W."/>
            <person name="Marelli J.P."/>
            <person name="May G.D."/>
            <person name="Shapiro H."/>
            <person name="Ma J."/>
            <person name="Bustamante C.D."/>
            <person name="Schnell R.J."/>
            <person name="Main D."/>
            <person name="Gilbert D."/>
            <person name="Parida L."/>
            <person name="Kuhn D.N."/>
        </authorList>
    </citation>
    <scope>NUCLEOTIDE SEQUENCE [LARGE SCALE GENOMIC DNA]</scope>
    <source>
        <strain evidence="2">cv. Matina 1-6</strain>
    </source>
</reference>
<dbReference type="HOGENOM" id="CLU_1211617_0_0_1"/>
<evidence type="ECO:0000313" key="1">
    <source>
        <dbReference type="EMBL" id="EOX92259.1"/>
    </source>
</evidence>
<organism evidence="1 2">
    <name type="scientific">Theobroma cacao</name>
    <name type="common">Cacao</name>
    <name type="synonym">Cocoa</name>
    <dbReference type="NCBI Taxonomy" id="3641"/>
    <lineage>
        <taxon>Eukaryota</taxon>
        <taxon>Viridiplantae</taxon>
        <taxon>Streptophyta</taxon>
        <taxon>Embryophyta</taxon>
        <taxon>Tracheophyta</taxon>
        <taxon>Spermatophyta</taxon>
        <taxon>Magnoliopsida</taxon>
        <taxon>eudicotyledons</taxon>
        <taxon>Gunneridae</taxon>
        <taxon>Pentapetalae</taxon>
        <taxon>rosids</taxon>
        <taxon>malvids</taxon>
        <taxon>Malvales</taxon>
        <taxon>Malvaceae</taxon>
        <taxon>Byttnerioideae</taxon>
        <taxon>Theobroma</taxon>
    </lineage>
</organism>
<gene>
    <name evidence="1" type="ORF">TCM_001233</name>
</gene>
<accession>A0A061DI89</accession>
<protein>
    <submittedName>
        <fullName evidence="1">Uncharacterized protein</fullName>
    </submittedName>
</protein>
<dbReference type="Proteomes" id="UP000026915">
    <property type="component" value="Chromosome 1"/>
</dbReference>
<dbReference type="AlphaFoldDB" id="A0A061DI89"/>
<dbReference type="EMBL" id="CM001879">
    <property type="protein sequence ID" value="EOX92259.1"/>
    <property type="molecule type" value="Genomic_DNA"/>
</dbReference>
<dbReference type="eggNOG" id="ENOG502SZIB">
    <property type="taxonomic scope" value="Eukaryota"/>
</dbReference>
<evidence type="ECO:0000313" key="2">
    <source>
        <dbReference type="Proteomes" id="UP000026915"/>
    </source>
</evidence>
<dbReference type="Gramene" id="EOX92259">
    <property type="protein sequence ID" value="EOX92259"/>
    <property type="gene ID" value="TCM_001233"/>
</dbReference>
<name>A0A061DI89_THECC</name>
<sequence length="229" mass="25697">MSCHGSITISISIFSNPACVESTSCHQTLSIADPSSTIVIVVWMSTLSSKRKEAIAITLEMICTPSWHSCIDFVEFNSTTMVDCRISSKALIFLPSHGILLSFSFPVPVEINLERSNIILKSQRCHSPQKIIPVYSFPLFPLTLIRSLTRDEADELGYTFLDSFFGFFGYFCICWEGFFHDSTYISYGKETVLFFGRTIRDVPRRWAADGAAGLVSFSSHGRRGEEGWL</sequence>
<keyword evidence="2" id="KW-1185">Reference proteome</keyword>